<reference evidence="7" key="1">
    <citation type="submission" date="2021-01" db="UniProtKB">
        <authorList>
            <consortium name="EnsemblPlants"/>
        </authorList>
    </citation>
    <scope>IDENTIFICATION</scope>
</reference>
<dbReference type="GO" id="GO:0005829">
    <property type="term" value="C:cytosol"/>
    <property type="evidence" value="ECO:0007669"/>
    <property type="project" value="TreeGrafter"/>
</dbReference>
<dbReference type="OMA" id="CGPYNVP"/>
<dbReference type="InterPro" id="IPR039126">
    <property type="entry name" value="GGACT"/>
</dbReference>
<dbReference type="AlphaFoldDB" id="A0A7N0TAE1"/>
<evidence type="ECO:0000256" key="1">
    <source>
        <dbReference type="ARBA" id="ARBA00002782"/>
    </source>
</evidence>
<dbReference type="InterPro" id="IPR009288">
    <property type="entry name" value="AIG2-like_dom"/>
</dbReference>
<evidence type="ECO:0000256" key="4">
    <source>
        <dbReference type="PIRSR" id="PIRSR639126-1"/>
    </source>
</evidence>
<dbReference type="PANTHER" id="PTHR12510">
    <property type="entry name" value="TROPONIN C-AKIN-1 PROTEIN"/>
    <property type="match status" value="1"/>
</dbReference>
<evidence type="ECO:0000259" key="6">
    <source>
        <dbReference type="Pfam" id="PF06094"/>
    </source>
</evidence>
<name>A0A7N0TAE1_KALFE</name>
<dbReference type="GO" id="GO:0061929">
    <property type="term" value="F:gamma-glutamylaminecyclotransferase activity"/>
    <property type="evidence" value="ECO:0007669"/>
    <property type="project" value="InterPro"/>
</dbReference>
<evidence type="ECO:0000256" key="5">
    <source>
        <dbReference type="RuleBase" id="RU367036"/>
    </source>
</evidence>
<protein>
    <recommendedName>
        <fullName evidence="5">Gamma-glutamylcyclotransferase family protein</fullName>
    </recommendedName>
</protein>
<feature type="active site" description="Proton acceptor" evidence="4">
    <location>
        <position position="91"/>
    </location>
</feature>
<dbReference type="EnsemblPlants" id="Kaladp0028s0086.1.v1.1">
    <property type="protein sequence ID" value="Kaladp0028s0086.1.v1.1.CDS.1"/>
    <property type="gene ID" value="Kaladp0028s0086.v1.1"/>
</dbReference>
<feature type="domain" description="Gamma-glutamylcyclotransferase AIG2-like" evidence="6">
    <location>
        <begin position="13"/>
        <end position="132"/>
    </location>
</feature>
<dbReference type="Gene3D" id="3.10.490.10">
    <property type="entry name" value="Gamma-glutamyl cyclotransferase-like"/>
    <property type="match status" value="1"/>
</dbReference>
<dbReference type="Gramene" id="Kaladp0028s0086.1.v1.1">
    <property type="protein sequence ID" value="Kaladp0028s0086.1.v1.1.CDS.1"/>
    <property type="gene ID" value="Kaladp0028s0086.v1.1"/>
</dbReference>
<evidence type="ECO:0000256" key="2">
    <source>
        <dbReference type="ARBA" id="ARBA00008861"/>
    </source>
</evidence>
<dbReference type="Proteomes" id="UP000594263">
    <property type="component" value="Unplaced"/>
</dbReference>
<dbReference type="SUPFAM" id="SSF110857">
    <property type="entry name" value="Gamma-glutamyl cyclotransferase-like"/>
    <property type="match status" value="1"/>
</dbReference>
<keyword evidence="8" id="KW-1185">Reference proteome</keyword>
<organism evidence="7 8">
    <name type="scientific">Kalanchoe fedtschenkoi</name>
    <name type="common">Lavender scallops</name>
    <name type="synonym">South American air plant</name>
    <dbReference type="NCBI Taxonomy" id="63787"/>
    <lineage>
        <taxon>Eukaryota</taxon>
        <taxon>Viridiplantae</taxon>
        <taxon>Streptophyta</taxon>
        <taxon>Embryophyta</taxon>
        <taxon>Tracheophyta</taxon>
        <taxon>Spermatophyta</taxon>
        <taxon>Magnoliopsida</taxon>
        <taxon>eudicotyledons</taxon>
        <taxon>Gunneridae</taxon>
        <taxon>Pentapetalae</taxon>
        <taxon>Saxifragales</taxon>
        <taxon>Crassulaceae</taxon>
        <taxon>Kalanchoe</taxon>
    </lineage>
</organism>
<dbReference type="InterPro" id="IPR036568">
    <property type="entry name" value="GGCT-like_sf"/>
</dbReference>
<dbReference type="Pfam" id="PF06094">
    <property type="entry name" value="GGACT"/>
    <property type="match status" value="1"/>
</dbReference>
<dbReference type="InterPro" id="IPR013024">
    <property type="entry name" value="GGCT-like"/>
</dbReference>
<sequence length="176" mass="19642">MVVDGGGADTVLIFTYGTLKQGFSNHSLMQDLIRRGDAAFVARCRTRDRHPLVCGPYRVPFLLDLAGSGERVWGEVYEVGREGLARMDELEGTGKGHYERRPIAVVADGEGERDDLAAEAYFAHPSYAMGLWRKSGEVGYEVYSSKEARGYVKRMDRPRNLTFLQQIDAFIAQSDS</sequence>
<comment type="similarity">
    <text evidence="2 5">Belongs to the gamma-glutamylcyclotransferase family.</text>
</comment>
<dbReference type="CDD" id="cd06661">
    <property type="entry name" value="GGCT_like"/>
    <property type="match status" value="1"/>
</dbReference>
<evidence type="ECO:0000313" key="8">
    <source>
        <dbReference type="Proteomes" id="UP000594263"/>
    </source>
</evidence>
<dbReference type="GO" id="GO:0016746">
    <property type="term" value="F:acyltransferase activity"/>
    <property type="evidence" value="ECO:0007669"/>
    <property type="project" value="UniProtKB-KW"/>
</dbReference>
<evidence type="ECO:0000256" key="3">
    <source>
        <dbReference type="ARBA" id="ARBA00023315"/>
    </source>
</evidence>
<accession>A0A7N0TAE1</accession>
<dbReference type="FunFam" id="3.10.490.10:FF:000009">
    <property type="entry name" value="Putative gamma-glutamylcyclotransferase"/>
    <property type="match status" value="1"/>
</dbReference>
<dbReference type="PANTHER" id="PTHR12510:SF4">
    <property type="entry name" value="GAMMA-GLUTAMYLAMINECYCLOTRANSFERASE"/>
    <property type="match status" value="1"/>
</dbReference>
<keyword evidence="3" id="KW-0012">Acyltransferase</keyword>
<proteinExistence type="inferred from homology"/>
<comment type="function">
    <text evidence="1">Putative gamma-glutamylcyclotransferase.</text>
</comment>
<evidence type="ECO:0000313" key="7">
    <source>
        <dbReference type="EnsemblPlants" id="Kaladp0028s0086.1.v1.1.CDS.1"/>
    </source>
</evidence>
<keyword evidence="3" id="KW-0808">Transferase</keyword>